<evidence type="ECO:0000259" key="4">
    <source>
        <dbReference type="Pfam" id="PF06722"/>
    </source>
</evidence>
<reference evidence="6" key="1">
    <citation type="submission" date="2018-06" db="EMBL/GenBank/DDBJ databases">
        <authorList>
            <person name="Ashton P.M."/>
            <person name="Dallman T."/>
            <person name="Nair S."/>
            <person name="De Pinna E."/>
            <person name="Peters T."/>
            <person name="Grant K."/>
        </authorList>
    </citation>
    <scope>NUCLEOTIDE SEQUENCE [LARGE SCALE GENOMIC DNA]</scope>
    <source>
        <strain evidence="6">498895</strain>
    </source>
</reference>
<proteinExistence type="inferred from homology"/>
<dbReference type="EMBL" id="AAGTQF010000039">
    <property type="protein sequence ID" value="EBR8572898.1"/>
    <property type="molecule type" value="Genomic_DNA"/>
</dbReference>
<evidence type="ECO:0000256" key="1">
    <source>
        <dbReference type="ARBA" id="ARBA00006962"/>
    </source>
</evidence>
<sequence>MRILFIGPPLYGLLYPLVSLAQGFRTNGHEVIMASAGIFAKKASEAGLVVFDAAPDLDSEADYRHREELRKKTNIFGNFSFFSNEMADSLVELAAYWKPDLIVYPPLGLVGPLIAAKYDIPTVMQTVGFGHTSAHIELVTRTLTNAYVRHGVNAPKRDLAWIDVTPPSMSIIKNNGEPIISMQYIPYNGGAIWDKWWKRNPERKRLLISLGTLKPMVDGLDLISWVMDSADEVDAEIILQLSVNARTGLRCLPQNVRLVEWLSMGVFLNGADGFIHHGGAGNTLTALRNGIPQIVFGQGADRPANAQAVVKRGCGIIPGKDGLTSKLINSFLTDTVIRKCSEQVAVEMANQLSPSEVAKLLIKKIKNE</sequence>
<dbReference type="GO" id="GO:0016758">
    <property type="term" value="F:hexosyltransferase activity"/>
    <property type="evidence" value="ECO:0007669"/>
    <property type="project" value="UniProtKB-ARBA"/>
</dbReference>
<dbReference type="AlphaFoldDB" id="A0A5U8K2T5"/>
<dbReference type="Proteomes" id="UP000839708">
    <property type="component" value="Unassembled WGS sequence"/>
</dbReference>
<organism evidence="6">
    <name type="scientific">Salmonella enterica subsp. enterica serovar Java</name>
    <dbReference type="NCBI Taxonomy" id="224729"/>
    <lineage>
        <taxon>Bacteria</taxon>
        <taxon>Pseudomonadati</taxon>
        <taxon>Pseudomonadota</taxon>
        <taxon>Gammaproteobacteria</taxon>
        <taxon>Enterobacterales</taxon>
        <taxon>Enterobacteriaceae</taxon>
        <taxon>Salmonella</taxon>
    </lineage>
</organism>
<dbReference type="Pfam" id="PF21036">
    <property type="entry name" value="EryCIII-like_N"/>
    <property type="match status" value="1"/>
</dbReference>
<evidence type="ECO:0000256" key="2">
    <source>
        <dbReference type="ARBA" id="ARBA00022676"/>
    </source>
</evidence>
<feature type="domain" description="Erythromycin biosynthesis protein CIII-like C-terminal" evidence="4">
    <location>
        <begin position="224"/>
        <end position="362"/>
    </location>
</feature>
<dbReference type="PANTHER" id="PTHR48050:SF13">
    <property type="entry name" value="STEROL 3-BETA-GLUCOSYLTRANSFERASE UGT80A2"/>
    <property type="match status" value="1"/>
</dbReference>
<dbReference type="InterPro" id="IPR048284">
    <property type="entry name" value="EryCIII-like_N"/>
</dbReference>
<feature type="domain" description="Erythromycin biosynthesis protein CIII-like N-terminal" evidence="5">
    <location>
        <begin position="23"/>
        <end position="211"/>
    </location>
</feature>
<evidence type="ECO:0000259" key="5">
    <source>
        <dbReference type="Pfam" id="PF21036"/>
    </source>
</evidence>
<dbReference type="Pfam" id="PF06722">
    <property type="entry name" value="EryCIII-like_C"/>
    <property type="match status" value="1"/>
</dbReference>
<dbReference type="Gene3D" id="3.40.50.2000">
    <property type="entry name" value="Glycogen Phosphorylase B"/>
    <property type="match status" value="2"/>
</dbReference>
<dbReference type="InterPro" id="IPR050426">
    <property type="entry name" value="Glycosyltransferase_28"/>
</dbReference>
<name>A0A5U8K2T5_SALEB</name>
<gene>
    <name evidence="6" type="ORF">DOV67_15185</name>
</gene>
<comment type="similarity">
    <text evidence="1">Belongs to the glycosyltransferase 28 family.</text>
</comment>
<dbReference type="InterPro" id="IPR002213">
    <property type="entry name" value="UDP_glucos_trans"/>
</dbReference>
<keyword evidence="3 6" id="KW-0808">Transferase</keyword>
<dbReference type="GO" id="GO:0008194">
    <property type="term" value="F:UDP-glycosyltransferase activity"/>
    <property type="evidence" value="ECO:0007669"/>
    <property type="project" value="InterPro"/>
</dbReference>
<dbReference type="SUPFAM" id="SSF53756">
    <property type="entry name" value="UDP-Glycosyltransferase/glycogen phosphorylase"/>
    <property type="match status" value="1"/>
</dbReference>
<evidence type="ECO:0000313" key="6">
    <source>
        <dbReference type="EMBL" id="EBR8572898.1"/>
    </source>
</evidence>
<keyword evidence="2" id="KW-0328">Glycosyltransferase</keyword>
<dbReference type="CDD" id="cd03784">
    <property type="entry name" value="GT1_Gtf-like"/>
    <property type="match status" value="1"/>
</dbReference>
<accession>A0A5U8K2T5</accession>
<dbReference type="InterPro" id="IPR010610">
    <property type="entry name" value="EryCIII-like_C"/>
</dbReference>
<dbReference type="PANTHER" id="PTHR48050">
    <property type="entry name" value="STEROL 3-BETA-GLUCOSYLTRANSFERASE"/>
    <property type="match status" value="1"/>
</dbReference>
<protein>
    <submittedName>
        <fullName evidence="6">Glucosyl transferase</fullName>
    </submittedName>
</protein>
<comment type="caution">
    <text evidence="6">The sequence shown here is derived from an EMBL/GenBank/DDBJ whole genome shotgun (WGS) entry which is preliminary data.</text>
</comment>
<dbReference type="GO" id="GO:0017000">
    <property type="term" value="P:antibiotic biosynthetic process"/>
    <property type="evidence" value="ECO:0007669"/>
    <property type="project" value="UniProtKB-ARBA"/>
</dbReference>
<evidence type="ECO:0000256" key="3">
    <source>
        <dbReference type="ARBA" id="ARBA00022679"/>
    </source>
</evidence>